<evidence type="ECO:0000313" key="3">
    <source>
        <dbReference type="Proteomes" id="UP000230233"/>
    </source>
</evidence>
<keyword evidence="3" id="KW-1185">Reference proteome</keyword>
<dbReference type="InterPro" id="IPR019428">
    <property type="entry name" value="7TM_GPCR_serpentine_rcpt_Str"/>
</dbReference>
<evidence type="ECO:0008006" key="4">
    <source>
        <dbReference type="Google" id="ProtNLM"/>
    </source>
</evidence>
<evidence type="ECO:0000256" key="1">
    <source>
        <dbReference type="SAM" id="Phobius"/>
    </source>
</evidence>
<feature type="transmembrane region" description="Helical" evidence="1">
    <location>
        <begin position="12"/>
        <end position="32"/>
    </location>
</feature>
<organism evidence="2 3">
    <name type="scientific">Caenorhabditis nigoni</name>
    <dbReference type="NCBI Taxonomy" id="1611254"/>
    <lineage>
        <taxon>Eukaryota</taxon>
        <taxon>Metazoa</taxon>
        <taxon>Ecdysozoa</taxon>
        <taxon>Nematoda</taxon>
        <taxon>Chromadorea</taxon>
        <taxon>Rhabditida</taxon>
        <taxon>Rhabditina</taxon>
        <taxon>Rhabditomorpha</taxon>
        <taxon>Rhabditoidea</taxon>
        <taxon>Rhabditidae</taxon>
        <taxon>Peloderinae</taxon>
        <taxon>Caenorhabditis</taxon>
    </lineage>
</organism>
<dbReference type="SUPFAM" id="SSF81321">
    <property type="entry name" value="Family A G protein-coupled receptor-like"/>
    <property type="match status" value="1"/>
</dbReference>
<gene>
    <name evidence="2" type="primary">Cni-Y40H7A.9</name>
    <name evidence="2" type="synonym">Cnig_chr_IV.g12245</name>
    <name evidence="2" type="ORF">B9Z55_012245</name>
</gene>
<evidence type="ECO:0000313" key="2">
    <source>
        <dbReference type="EMBL" id="PIC31600.1"/>
    </source>
</evidence>
<keyword evidence="1" id="KW-0472">Membrane</keyword>
<name>A0A2G5TWB3_9PELO</name>
<dbReference type="GO" id="GO:0005886">
    <property type="term" value="C:plasma membrane"/>
    <property type="evidence" value="ECO:0007669"/>
    <property type="project" value="TreeGrafter"/>
</dbReference>
<dbReference type="Pfam" id="PF10326">
    <property type="entry name" value="7TM_GPCR_Str"/>
    <property type="match status" value="1"/>
</dbReference>
<dbReference type="PANTHER" id="PTHR22943:SF94">
    <property type="entry name" value="SERPENTINE RECEPTOR, CLASS T-RELATED"/>
    <property type="match status" value="1"/>
</dbReference>
<feature type="transmembrane region" description="Helical" evidence="1">
    <location>
        <begin position="132"/>
        <end position="154"/>
    </location>
</feature>
<reference evidence="3" key="1">
    <citation type="submission" date="2017-10" db="EMBL/GenBank/DDBJ databases">
        <title>Rapid genome shrinkage in a self-fertile nematode reveals novel sperm competition proteins.</title>
        <authorList>
            <person name="Yin D."/>
            <person name="Schwarz E.M."/>
            <person name="Thomas C.G."/>
            <person name="Felde R.L."/>
            <person name="Korf I.F."/>
            <person name="Cutter A.D."/>
            <person name="Schartner C.M."/>
            <person name="Ralston E.J."/>
            <person name="Meyer B.J."/>
            <person name="Haag E.S."/>
        </authorList>
    </citation>
    <scope>NUCLEOTIDE SEQUENCE [LARGE SCALE GENOMIC DNA]</scope>
    <source>
        <strain evidence="3">JU1422</strain>
    </source>
</reference>
<dbReference type="AlphaFoldDB" id="A0A2G5TWB3"/>
<feature type="transmembrane region" description="Helical" evidence="1">
    <location>
        <begin position="89"/>
        <end position="112"/>
    </location>
</feature>
<feature type="transmembrane region" description="Helical" evidence="1">
    <location>
        <begin position="265"/>
        <end position="284"/>
    </location>
</feature>
<dbReference type="Proteomes" id="UP000230233">
    <property type="component" value="Chromosome IV"/>
</dbReference>
<feature type="transmembrane region" description="Helical" evidence="1">
    <location>
        <begin position="290"/>
        <end position="314"/>
    </location>
</feature>
<dbReference type="EMBL" id="PDUG01000004">
    <property type="protein sequence ID" value="PIC31600.1"/>
    <property type="molecule type" value="Genomic_DNA"/>
</dbReference>
<proteinExistence type="predicted"/>
<dbReference type="OrthoDB" id="5813608at2759"/>
<sequence length="332" mass="37662">MLIALVEITAWVNVVAFFAMLFTNAELIKLIFSDASRNFGNYTVLMMANVANLVVFSCLQMVLNPIISIERNVLYVFSTIKPQFMSKTAVRVLLALYGMTYCMALLLCAVKFVFRYDRVCRQGNLFRLKKHLVAWFSFILLAGLFWGTCIFQIARETPYIDDIIREPLFINYNVSLENTTYTAAVYEVKDPITGRCEWNQSGIVMGVSFVLIIVSVMVTMVFCISKLSKKLREVIDGVNAFADNKDAEKDKVQNELFHAQRIQSVFPFIFICVPIISVLVLPIFRINGNIGISLSSIMVSVYPVIDPIVLIFSITQFRNAVFGRQNDYNGMA</sequence>
<feature type="transmembrane region" description="Helical" evidence="1">
    <location>
        <begin position="44"/>
        <end position="69"/>
    </location>
</feature>
<dbReference type="GO" id="GO:0042048">
    <property type="term" value="P:olfactory behavior"/>
    <property type="evidence" value="ECO:0007669"/>
    <property type="project" value="TreeGrafter"/>
</dbReference>
<dbReference type="GO" id="GO:0038022">
    <property type="term" value="F:G protein-coupled olfactory receptor activity"/>
    <property type="evidence" value="ECO:0007669"/>
    <property type="project" value="TreeGrafter"/>
</dbReference>
<feature type="transmembrane region" description="Helical" evidence="1">
    <location>
        <begin position="203"/>
        <end position="224"/>
    </location>
</feature>
<dbReference type="PANTHER" id="PTHR22943">
    <property type="entry name" value="7-TRANSMEMBRANE DOMAIN RECEPTOR C.ELEGANS"/>
    <property type="match status" value="1"/>
</dbReference>
<keyword evidence="1" id="KW-1133">Transmembrane helix</keyword>
<dbReference type="STRING" id="1611254.A0A2G5TWB3"/>
<comment type="caution">
    <text evidence="2">The sequence shown here is derived from an EMBL/GenBank/DDBJ whole genome shotgun (WGS) entry which is preliminary data.</text>
</comment>
<keyword evidence="1" id="KW-0812">Transmembrane</keyword>
<accession>A0A2G5TWB3</accession>
<protein>
    <recommendedName>
        <fullName evidence="4">G-protein coupled receptors family 1 profile domain-containing protein</fullName>
    </recommendedName>
</protein>